<evidence type="ECO:0000256" key="4">
    <source>
        <dbReference type="ARBA" id="ARBA00023002"/>
    </source>
</evidence>
<feature type="domain" description="FAD/NAD(P)-binding" evidence="5">
    <location>
        <begin position="4"/>
        <end position="270"/>
    </location>
</feature>
<dbReference type="Gene3D" id="3.50.50.60">
    <property type="entry name" value="FAD/NAD(P)-binding domain"/>
    <property type="match status" value="2"/>
</dbReference>
<dbReference type="InterPro" id="IPR036188">
    <property type="entry name" value="FAD/NAD-bd_sf"/>
</dbReference>
<dbReference type="InterPro" id="IPR050097">
    <property type="entry name" value="Ferredoxin-NADP_redctase_2"/>
</dbReference>
<organism evidence="6 7">
    <name type="scientific">Cytobacillus stercorigallinarum</name>
    <dbReference type="NCBI Taxonomy" id="2762240"/>
    <lineage>
        <taxon>Bacteria</taxon>
        <taxon>Bacillati</taxon>
        <taxon>Bacillota</taxon>
        <taxon>Bacilli</taxon>
        <taxon>Bacillales</taxon>
        <taxon>Bacillaceae</taxon>
        <taxon>Cytobacillus</taxon>
    </lineage>
</organism>
<evidence type="ECO:0000259" key="5">
    <source>
        <dbReference type="Pfam" id="PF07992"/>
    </source>
</evidence>
<dbReference type="PRINTS" id="PR00368">
    <property type="entry name" value="FADPNR"/>
</dbReference>
<sequence length="299" mass="32653">MMLDCVIIGGGPAGMNAALVLGRARKNIMLFDEDKPRNSVTHESHGFITRDGIAPAEFKRLAKEDLQKYPSISLKNEKVTGLKKENNIFLIKTSSGNFMQSRKVILATGVKDQLPPIKGLKELYGKSVFHCPFCDGWELQERKLVVVSEMEGITHMVKLLTNWSDDIIVCSNGKQILTGEEKELLASKGIRVLEDEIAYLHGEDGQLQEVVFTNGERIERNGGFVGMKSKQASPLADIIGCKVNENGGIITDEFGRTNIEGLYASGDTSTMPMAQLIFAASDGSKAGIAVVSDLLAEDF</sequence>
<dbReference type="Pfam" id="PF07992">
    <property type="entry name" value="Pyr_redox_2"/>
    <property type="match status" value="1"/>
</dbReference>
<proteinExistence type="predicted"/>
<keyword evidence="4" id="KW-0560">Oxidoreductase</keyword>
<keyword evidence="3" id="KW-0285">Flavoprotein</keyword>
<dbReference type="RefSeq" id="WP_191813764.1">
    <property type="nucleotide sequence ID" value="NZ_JACSQT010000004.1"/>
</dbReference>
<keyword evidence="7" id="KW-1185">Reference proteome</keyword>
<reference evidence="6 7" key="1">
    <citation type="submission" date="2020-08" db="EMBL/GenBank/DDBJ databases">
        <title>A Genomic Blueprint of the Chicken Gut Microbiome.</title>
        <authorList>
            <person name="Gilroy R."/>
            <person name="Ravi A."/>
            <person name="Getino M."/>
            <person name="Pursley I."/>
            <person name="Horton D.L."/>
            <person name="Alikhan N.-F."/>
            <person name="Baker D."/>
            <person name="Gharbi K."/>
            <person name="Hall N."/>
            <person name="Watson M."/>
            <person name="Adriaenssens E.M."/>
            <person name="Foster-Nyarko E."/>
            <person name="Jarju S."/>
            <person name="Secka A."/>
            <person name="Antonio M."/>
            <person name="Oren A."/>
            <person name="Chaudhuri R."/>
            <person name="La Ragione R.M."/>
            <person name="Hildebrand F."/>
            <person name="Pallen M.J."/>
        </authorList>
    </citation>
    <scope>NUCLEOTIDE SEQUENCE [LARGE SCALE GENOMIC DNA]</scope>
    <source>
        <strain evidence="6 7">Sa5YUA1</strain>
    </source>
</reference>
<evidence type="ECO:0000256" key="2">
    <source>
        <dbReference type="ARBA" id="ARBA00011738"/>
    </source>
</evidence>
<dbReference type="Proteomes" id="UP000657931">
    <property type="component" value="Unassembled WGS sequence"/>
</dbReference>
<evidence type="ECO:0000256" key="1">
    <source>
        <dbReference type="ARBA" id="ARBA00001974"/>
    </source>
</evidence>
<comment type="caution">
    <text evidence="6">The sequence shown here is derived from an EMBL/GenBank/DDBJ whole genome shotgun (WGS) entry which is preliminary data.</text>
</comment>
<dbReference type="InterPro" id="IPR023753">
    <property type="entry name" value="FAD/NAD-binding_dom"/>
</dbReference>
<dbReference type="SUPFAM" id="SSF51905">
    <property type="entry name" value="FAD/NAD(P)-binding domain"/>
    <property type="match status" value="1"/>
</dbReference>
<dbReference type="EMBL" id="JACSQT010000004">
    <property type="protein sequence ID" value="MBD7937490.1"/>
    <property type="molecule type" value="Genomic_DNA"/>
</dbReference>
<comment type="subunit">
    <text evidence="2">Homodimer.</text>
</comment>
<protein>
    <submittedName>
        <fullName evidence="6">NAD(P)/FAD-dependent oxidoreductase</fullName>
    </submittedName>
</protein>
<comment type="cofactor">
    <cofactor evidence="1">
        <name>FAD</name>
        <dbReference type="ChEBI" id="CHEBI:57692"/>
    </cofactor>
</comment>
<gene>
    <name evidence="6" type="ORF">H9655_10685</name>
</gene>
<evidence type="ECO:0000256" key="3">
    <source>
        <dbReference type="ARBA" id="ARBA00022630"/>
    </source>
</evidence>
<dbReference type="PANTHER" id="PTHR48105">
    <property type="entry name" value="THIOREDOXIN REDUCTASE 1-RELATED-RELATED"/>
    <property type="match status" value="1"/>
</dbReference>
<evidence type="ECO:0000313" key="7">
    <source>
        <dbReference type="Proteomes" id="UP000657931"/>
    </source>
</evidence>
<evidence type="ECO:0000313" key="6">
    <source>
        <dbReference type="EMBL" id="MBD7937490.1"/>
    </source>
</evidence>
<dbReference type="PRINTS" id="PR00469">
    <property type="entry name" value="PNDRDTASEII"/>
</dbReference>
<name>A0ABR8QPP0_9BACI</name>
<accession>A0ABR8QPP0</accession>